<dbReference type="GO" id="GO:0045332">
    <property type="term" value="P:phospholipid translocation"/>
    <property type="evidence" value="ECO:0007669"/>
    <property type="project" value="TreeGrafter"/>
</dbReference>
<sequence length="239" mass="27234">MNFLVLIVQKVAPIFLVTSPLTSYADQIRNIHITKSSRGFSLDTPLIMLVASILRCFYWIGSRFETSLLLQSLIMILVQGVLLKVALDHRSTGDERVPFAGVVYPTKRPFNFWQWRPQRPYWEFLAYFFVITAILQLFFGSSEFFVGLLGYCALGVEAGLPIPQVLANQKARSCKGFRLSVLVSWLIGDIMKTVFFYSSDHVGMQFRLCAGIQFALDAYLGFQFWMFGNGELAKDFEMS</sequence>
<feature type="transmembrane region" description="Helical" evidence="5">
    <location>
        <begin position="121"/>
        <end position="139"/>
    </location>
</feature>
<dbReference type="AlphaFoldDB" id="A0A3N4KVP9"/>
<keyword evidence="3 5" id="KW-1133">Transmembrane helix</keyword>
<protein>
    <recommendedName>
        <fullName evidence="8">PQ loop repeat protein</fullName>
    </recommendedName>
</protein>
<dbReference type="InterPro" id="IPR006603">
    <property type="entry name" value="PQ-loop_rpt"/>
</dbReference>
<evidence type="ECO:0000256" key="5">
    <source>
        <dbReference type="SAM" id="Phobius"/>
    </source>
</evidence>
<keyword evidence="4 5" id="KW-0472">Membrane</keyword>
<evidence type="ECO:0000313" key="7">
    <source>
        <dbReference type="Proteomes" id="UP000277580"/>
    </source>
</evidence>
<dbReference type="GO" id="GO:0005829">
    <property type="term" value="C:cytosol"/>
    <property type="evidence" value="ECO:0007669"/>
    <property type="project" value="GOC"/>
</dbReference>
<evidence type="ECO:0000256" key="2">
    <source>
        <dbReference type="ARBA" id="ARBA00022692"/>
    </source>
</evidence>
<dbReference type="GO" id="GO:0042147">
    <property type="term" value="P:retrograde transport, endosome to Golgi"/>
    <property type="evidence" value="ECO:0007669"/>
    <property type="project" value="TreeGrafter"/>
</dbReference>
<dbReference type="GO" id="GO:0016020">
    <property type="term" value="C:membrane"/>
    <property type="evidence" value="ECO:0007669"/>
    <property type="project" value="UniProtKB-SubCell"/>
</dbReference>
<dbReference type="Proteomes" id="UP000277580">
    <property type="component" value="Unassembled WGS sequence"/>
</dbReference>
<dbReference type="PANTHER" id="PTHR14856:SF9">
    <property type="entry name" value="PQ-LOOP REPEAT-CONTAINING PROTEIN 1"/>
    <property type="match status" value="1"/>
</dbReference>
<dbReference type="Gene3D" id="1.20.1280.290">
    <property type="match status" value="2"/>
</dbReference>
<dbReference type="GO" id="GO:0005768">
    <property type="term" value="C:endosome"/>
    <property type="evidence" value="ECO:0007669"/>
    <property type="project" value="TreeGrafter"/>
</dbReference>
<evidence type="ECO:0000256" key="1">
    <source>
        <dbReference type="ARBA" id="ARBA00004141"/>
    </source>
</evidence>
<evidence type="ECO:0008006" key="8">
    <source>
        <dbReference type="Google" id="ProtNLM"/>
    </source>
</evidence>
<dbReference type="EMBL" id="ML119128">
    <property type="protein sequence ID" value="RPB12431.1"/>
    <property type="molecule type" value="Genomic_DNA"/>
</dbReference>
<feature type="transmembrane region" description="Helical" evidence="5">
    <location>
        <begin position="179"/>
        <end position="198"/>
    </location>
</feature>
<evidence type="ECO:0000256" key="4">
    <source>
        <dbReference type="ARBA" id="ARBA00023136"/>
    </source>
</evidence>
<evidence type="ECO:0000313" key="6">
    <source>
        <dbReference type="EMBL" id="RPB12431.1"/>
    </source>
</evidence>
<organism evidence="6 7">
    <name type="scientific">Morchella conica CCBAS932</name>
    <dbReference type="NCBI Taxonomy" id="1392247"/>
    <lineage>
        <taxon>Eukaryota</taxon>
        <taxon>Fungi</taxon>
        <taxon>Dikarya</taxon>
        <taxon>Ascomycota</taxon>
        <taxon>Pezizomycotina</taxon>
        <taxon>Pezizomycetes</taxon>
        <taxon>Pezizales</taxon>
        <taxon>Morchellaceae</taxon>
        <taxon>Morchella</taxon>
    </lineage>
</organism>
<keyword evidence="7" id="KW-1185">Reference proteome</keyword>
<keyword evidence="2 5" id="KW-0812">Transmembrane</keyword>
<reference evidence="6 7" key="1">
    <citation type="journal article" date="2018" name="Nat. Ecol. Evol.">
        <title>Pezizomycetes genomes reveal the molecular basis of ectomycorrhizal truffle lifestyle.</title>
        <authorList>
            <person name="Murat C."/>
            <person name="Payen T."/>
            <person name="Noel B."/>
            <person name="Kuo A."/>
            <person name="Morin E."/>
            <person name="Chen J."/>
            <person name="Kohler A."/>
            <person name="Krizsan K."/>
            <person name="Balestrini R."/>
            <person name="Da Silva C."/>
            <person name="Montanini B."/>
            <person name="Hainaut M."/>
            <person name="Levati E."/>
            <person name="Barry K.W."/>
            <person name="Belfiori B."/>
            <person name="Cichocki N."/>
            <person name="Clum A."/>
            <person name="Dockter R.B."/>
            <person name="Fauchery L."/>
            <person name="Guy J."/>
            <person name="Iotti M."/>
            <person name="Le Tacon F."/>
            <person name="Lindquist E.A."/>
            <person name="Lipzen A."/>
            <person name="Malagnac F."/>
            <person name="Mello A."/>
            <person name="Molinier V."/>
            <person name="Miyauchi S."/>
            <person name="Poulain J."/>
            <person name="Riccioni C."/>
            <person name="Rubini A."/>
            <person name="Sitrit Y."/>
            <person name="Splivallo R."/>
            <person name="Traeger S."/>
            <person name="Wang M."/>
            <person name="Zifcakova L."/>
            <person name="Wipf D."/>
            <person name="Zambonelli A."/>
            <person name="Paolocci F."/>
            <person name="Nowrousian M."/>
            <person name="Ottonello S."/>
            <person name="Baldrian P."/>
            <person name="Spatafora J.W."/>
            <person name="Henrissat B."/>
            <person name="Nagy L.G."/>
            <person name="Aury J.M."/>
            <person name="Wincker P."/>
            <person name="Grigoriev I.V."/>
            <person name="Bonfante P."/>
            <person name="Martin F.M."/>
        </authorList>
    </citation>
    <scope>NUCLEOTIDE SEQUENCE [LARGE SCALE GENOMIC DNA]</scope>
    <source>
        <strain evidence="6 7">CCBAS932</strain>
    </source>
</reference>
<dbReference type="InterPro" id="IPR052241">
    <property type="entry name" value="SLC66/Scramblase_ANY1"/>
</dbReference>
<dbReference type="STRING" id="1392247.A0A3N4KVP9"/>
<gene>
    <name evidence="6" type="ORF">P167DRAFT_605601</name>
</gene>
<feature type="transmembrane region" description="Helical" evidence="5">
    <location>
        <begin position="145"/>
        <end position="167"/>
    </location>
</feature>
<dbReference type="SMART" id="SM00679">
    <property type="entry name" value="CTNS"/>
    <property type="match status" value="2"/>
</dbReference>
<dbReference type="GO" id="GO:0005802">
    <property type="term" value="C:trans-Golgi network"/>
    <property type="evidence" value="ECO:0007669"/>
    <property type="project" value="TreeGrafter"/>
</dbReference>
<dbReference type="Pfam" id="PF04193">
    <property type="entry name" value="PQ-loop"/>
    <property type="match status" value="2"/>
</dbReference>
<comment type="subcellular location">
    <subcellularLocation>
        <location evidence="1">Membrane</location>
        <topology evidence="1">Multi-pass membrane protein</topology>
    </subcellularLocation>
</comment>
<dbReference type="OrthoDB" id="292213at2759"/>
<evidence type="ECO:0000256" key="3">
    <source>
        <dbReference type="ARBA" id="ARBA00022989"/>
    </source>
</evidence>
<dbReference type="FunCoup" id="A0A3N4KVP9">
    <property type="interactions" value="34"/>
</dbReference>
<name>A0A3N4KVP9_9PEZI</name>
<proteinExistence type="predicted"/>
<accession>A0A3N4KVP9</accession>
<dbReference type="InParanoid" id="A0A3N4KVP9"/>
<dbReference type="PANTHER" id="PTHR14856">
    <property type="entry name" value="PQ-LOOP REPEAT-CONTAINING PROTEIN 1-LIKE PROTEIN"/>
    <property type="match status" value="1"/>
</dbReference>